<protein>
    <submittedName>
        <fullName evidence="3">Protein YciI</fullName>
    </submittedName>
</protein>
<dbReference type="AlphaFoldDB" id="M9RD55"/>
<dbReference type="OrthoDB" id="2293521at2"/>
<evidence type="ECO:0000256" key="1">
    <source>
        <dbReference type="ARBA" id="ARBA00007689"/>
    </source>
</evidence>
<sequence length="90" mass="9938">MRVVLITCDNPASLQIRLDNRDAHLAYIAETGVVEMAGPFLDLNGQMCGSMIIMNVDSIAAAQAWADNDPYQKAGLFKDVRIEEWKKVIG</sequence>
<accession>M9RD55</accession>
<evidence type="ECO:0000313" key="4">
    <source>
        <dbReference type="Proteomes" id="UP000005307"/>
    </source>
</evidence>
<dbReference type="Pfam" id="PF03795">
    <property type="entry name" value="YCII"/>
    <property type="match status" value="1"/>
</dbReference>
<dbReference type="KEGG" id="oat:OAN307_c47670"/>
<dbReference type="InterPro" id="IPR005545">
    <property type="entry name" value="YCII"/>
</dbReference>
<dbReference type="PANTHER" id="PTHR33606">
    <property type="entry name" value="PROTEIN YCII"/>
    <property type="match status" value="1"/>
</dbReference>
<name>M9RD55_9RHOB</name>
<comment type="similarity">
    <text evidence="1">Belongs to the YciI family.</text>
</comment>
<dbReference type="InterPro" id="IPR011008">
    <property type="entry name" value="Dimeric_a/b-barrel"/>
</dbReference>
<dbReference type="RefSeq" id="WP_015501997.1">
    <property type="nucleotide sequence ID" value="NC_020911.1"/>
</dbReference>
<dbReference type="HOGENOM" id="CLU_110355_3_1_5"/>
<dbReference type="PANTHER" id="PTHR33606:SF3">
    <property type="entry name" value="PROTEIN YCII"/>
    <property type="match status" value="1"/>
</dbReference>
<evidence type="ECO:0000259" key="2">
    <source>
        <dbReference type="Pfam" id="PF03795"/>
    </source>
</evidence>
<organism evidence="3 4">
    <name type="scientific">Octadecabacter antarcticus 307</name>
    <dbReference type="NCBI Taxonomy" id="391626"/>
    <lineage>
        <taxon>Bacteria</taxon>
        <taxon>Pseudomonadati</taxon>
        <taxon>Pseudomonadota</taxon>
        <taxon>Alphaproteobacteria</taxon>
        <taxon>Rhodobacterales</taxon>
        <taxon>Roseobacteraceae</taxon>
        <taxon>Octadecabacter</taxon>
    </lineage>
</organism>
<evidence type="ECO:0000313" key="3">
    <source>
        <dbReference type="EMBL" id="AGI70112.1"/>
    </source>
</evidence>
<dbReference type="InterPro" id="IPR051807">
    <property type="entry name" value="Sec-metab_biosynth-assoc"/>
</dbReference>
<keyword evidence="4" id="KW-1185">Reference proteome</keyword>
<proteinExistence type="inferred from homology"/>
<feature type="domain" description="YCII-related" evidence="2">
    <location>
        <begin position="1"/>
        <end position="86"/>
    </location>
</feature>
<dbReference type="Proteomes" id="UP000005307">
    <property type="component" value="Chromosome"/>
</dbReference>
<dbReference type="SUPFAM" id="SSF54909">
    <property type="entry name" value="Dimeric alpha+beta barrel"/>
    <property type="match status" value="1"/>
</dbReference>
<dbReference type="STRING" id="391626.OAN307_c47670"/>
<gene>
    <name evidence="3" type="primary">yciI</name>
    <name evidence="3" type="ORF">OAN307_c47670</name>
</gene>
<reference evidence="3 4" key="1">
    <citation type="journal article" date="2013" name="PLoS ONE">
        <title>Poles Apart: Arctic and Antarctic Octadecabacter strains Share High Genome Plasticity and a New Type of Xanthorhodopsin.</title>
        <authorList>
            <person name="Vollmers J."/>
            <person name="Voget S."/>
            <person name="Dietrich S."/>
            <person name="Gollnow K."/>
            <person name="Smits M."/>
            <person name="Meyer K."/>
            <person name="Brinkhoff T."/>
            <person name="Simon M."/>
            <person name="Daniel R."/>
        </authorList>
    </citation>
    <scope>NUCLEOTIDE SEQUENCE [LARGE SCALE GENOMIC DNA]</scope>
    <source>
        <strain evidence="3 4">307</strain>
    </source>
</reference>
<dbReference type="eggNOG" id="COG2350">
    <property type="taxonomic scope" value="Bacteria"/>
</dbReference>
<dbReference type="Gene3D" id="3.30.70.1060">
    <property type="entry name" value="Dimeric alpha+beta barrel"/>
    <property type="match status" value="1"/>
</dbReference>
<dbReference type="EMBL" id="CP003740">
    <property type="protein sequence ID" value="AGI70112.1"/>
    <property type="molecule type" value="Genomic_DNA"/>
</dbReference>